<dbReference type="GO" id="GO:0000166">
    <property type="term" value="F:nucleotide binding"/>
    <property type="evidence" value="ECO:0007669"/>
    <property type="project" value="UniProtKB-KW"/>
</dbReference>
<dbReference type="InterPro" id="IPR051813">
    <property type="entry name" value="HepT_RNase_toxin"/>
</dbReference>
<keyword evidence="5" id="KW-0378">Hydrolase</keyword>
<comment type="caution">
    <text evidence="6">The sequence shown here is derived from an EMBL/GenBank/DDBJ whole genome shotgun (WGS) entry which is preliminary data.</text>
</comment>
<keyword evidence="7" id="KW-1185">Reference proteome</keyword>
<evidence type="ECO:0000313" key="7">
    <source>
        <dbReference type="Proteomes" id="UP000033423"/>
    </source>
</evidence>
<dbReference type="Pfam" id="PF01934">
    <property type="entry name" value="HepT-like"/>
    <property type="match status" value="1"/>
</dbReference>
<dbReference type="Proteomes" id="UP000033423">
    <property type="component" value="Unassembled WGS sequence"/>
</dbReference>
<dbReference type="GO" id="GO:0016787">
    <property type="term" value="F:hydrolase activity"/>
    <property type="evidence" value="ECO:0007669"/>
    <property type="project" value="UniProtKB-KW"/>
</dbReference>
<keyword evidence="3" id="KW-0540">Nuclease</keyword>
<dbReference type="EMBL" id="LACI01002446">
    <property type="protein sequence ID" value="KJU82012.1"/>
    <property type="molecule type" value="Genomic_DNA"/>
</dbReference>
<evidence type="ECO:0000256" key="5">
    <source>
        <dbReference type="ARBA" id="ARBA00022801"/>
    </source>
</evidence>
<organism evidence="6 7">
    <name type="scientific">Candidatus Magnetobacterium bavaricum</name>
    <dbReference type="NCBI Taxonomy" id="29290"/>
    <lineage>
        <taxon>Bacteria</taxon>
        <taxon>Pseudomonadati</taxon>
        <taxon>Nitrospirota</taxon>
        <taxon>Thermodesulfovibrionia</taxon>
        <taxon>Thermodesulfovibrionales</taxon>
        <taxon>Candidatus Magnetobacteriaceae</taxon>
        <taxon>Candidatus Magnetobacterium</taxon>
    </lineage>
</organism>
<proteinExistence type="predicted"/>
<evidence type="ECO:0000256" key="3">
    <source>
        <dbReference type="ARBA" id="ARBA00022722"/>
    </source>
</evidence>
<keyword evidence="4" id="KW-0547">Nucleotide-binding</keyword>
<evidence type="ECO:0000313" key="6">
    <source>
        <dbReference type="EMBL" id="KJU82012.1"/>
    </source>
</evidence>
<keyword evidence="2" id="KW-1277">Toxin-antitoxin system</keyword>
<evidence type="ECO:0000256" key="4">
    <source>
        <dbReference type="ARBA" id="ARBA00022741"/>
    </source>
</evidence>
<dbReference type="PANTHER" id="PTHR34139:SF1">
    <property type="entry name" value="RNASE MJ1380-RELATED"/>
    <property type="match status" value="1"/>
</dbReference>
<gene>
    <name evidence="6" type="ORF">MBAV_005787</name>
</gene>
<protein>
    <submittedName>
        <fullName evidence="6">Protein containing DUF86</fullName>
    </submittedName>
</protein>
<reference evidence="6 7" key="1">
    <citation type="submission" date="2015-02" db="EMBL/GenBank/DDBJ databases">
        <title>Single-cell genomics of uncultivated deep-branching MTB reveals a conserved set of magnetosome genes.</title>
        <authorList>
            <person name="Kolinko S."/>
            <person name="Richter M."/>
            <person name="Glockner F.O."/>
            <person name="Brachmann A."/>
            <person name="Schuler D."/>
        </authorList>
    </citation>
    <scope>NUCLEOTIDE SEQUENCE [LARGE SCALE GENOMIC DNA]</scope>
    <source>
        <strain evidence="6">TM-1</strain>
    </source>
</reference>
<keyword evidence="1" id="KW-0597">Phosphoprotein</keyword>
<dbReference type="InterPro" id="IPR008201">
    <property type="entry name" value="HepT-like"/>
</dbReference>
<dbReference type="GO" id="GO:0004540">
    <property type="term" value="F:RNA nuclease activity"/>
    <property type="evidence" value="ECO:0007669"/>
    <property type="project" value="InterPro"/>
</dbReference>
<dbReference type="GO" id="GO:0110001">
    <property type="term" value="C:toxin-antitoxin complex"/>
    <property type="evidence" value="ECO:0007669"/>
    <property type="project" value="InterPro"/>
</dbReference>
<accession>A0A0F3GJL0</accession>
<dbReference type="AlphaFoldDB" id="A0A0F3GJL0"/>
<evidence type="ECO:0000256" key="2">
    <source>
        <dbReference type="ARBA" id="ARBA00022649"/>
    </source>
</evidence>
<dbReference type="PANTHER" id="PTHR34139">
    <property type="entry name" value="UPF0331 PROTEIN MJ0127"/>
    <property type="match status" value="1"/>
</dbReference>
<name>A0A0F3GJL0_9BACT</name>
<evidence type="ECO:0000256" key="1">
    <source>
        <dbReference type="ARBA" id="ARBA00022553"/>
    </source>
</evidence>
<sequence length="121" mass="13864">MTKPSPVPRLTDIIEAIELISSEMDGVTPRDFEPDRRKRWLIERGIEIISEASRHLPAELKARHPDIPWPSVATIGNVIRHDYGHVAHSVLWYVVRDDLPPLEKVCREELAAEIAREKEVS</sequence>